<dbReference type="AlphaFoldDB" id="A0A9P1NRL9"/>
<gene>
    <name evidence="2" type="ORF">AZOBR_p430001</name>
</gene>
<keyword evidence="3" id="KW-1185">Reference proteome</keyword>
<feature type="region of interest" description="Disordered" evidence="1">
    <location>
        <begin position="32"/>
        <end position="70"/>
    </location>
</feature>
<keyword evidence="2" id="KW-0614">Plasmid</keyword>
<dbReference type="Proteomes" id="UP000007319">
    <property type="component" value="Plasmid AZOBR_p4"/>
</dbReference>
<evidence type="ECO:0000313" key="3">
    <source>
        <dbReference type="Proteomes" id="UP000007319"/>
    </source>
</evidence>
<feature type="non-terminal residue" evidence="2">
    <location>
        <position position="136"/>
    </location>
</feature>
<dbReference type="EMBL" id="HE577331">
    <property type="protein sequence ID" value="CCD03222.1"/>
    <property type="molecule type" value="Genomic_DNA"/>
</dbReference>
<evidence type="ECO:0000256" key="1">
    <source>
        <dbReference type="SAM" id="MobiDB-lite"/>
    </source>
</evidence>
<evidence type="ECO:0000313" key="2">
    <source>
        <dbReference type="EMBL" id="CCD03222.1"/>
    </source>
</evidence>
<proteinExistence type="predicted"/>
<sequence length="136" mass="14842">MSPCTPASRSPDASVVQAVFAVFWVFRCSGPPPPPKKSTDPLSAAPATTFDTDTLRTQNSGTKPPDTKKPATPWDCWLIWLRGQDLNLRPSGYEPDELPGCSTPRVLGCWEPAVRRRLSSVLEAFCVHVRFGLACA</sequence>
<geneLocation type="plasmid" evidence="2 3">
    <name>AZOBR_p4</name>
</geneLocation>
<protein>
    <submittedName>
        <fullName evidence="2">Uncharacterized protein</fullName>
    </submittedName>
</protein>
<name>A0A9P1NRL9_9PROT</name>
<dbReference type="AntiFam" id="ANF00011">
    <property type="entry name" value="tRNA translation"/>
</dbReference>
<dbReference type="KEGG" id="abs:AZOBR_p430001"/>
<accession>A0A9P1NRL9</accession>
<feature type="compositionally biased region" description="Polar residues" evidence="1">
    <location>
        <begin position="49"/>
        <end position="61"/>
    </location>
</feature>
<reference evidence="2 3" key="1">
    <citation type="journal article" date="2011" name="PLoS Genet.">
        <title>Azospirillum genomes reveal transition of bacteria from aquatic to terrestrial environments.</title>
        <authorList>
            <person name="Wisniewski-Dye F."/>
            <person name="Borziak K."/>
            <person name="Khalsa-Moyers G."/>
            <person name="Alexandre G."/>
            <person name="Sukharnikov L.O."/>
            <person name="Wuichet K."/>
            <person name="Hurst G.B."/>
            <person name="McDonald W.H."/>
            <person name="Robertson J.S."/>
            <person name="Barbe V."/>
            <person name="Calteau A."/>
            <person name="Rouy Z."/>
            <person name="Mangenot S."/>
            <person name="Prigent-Combaret C."/>
            <person name="Normand P."/>
            <person name="Boyer M."/>
            <person name="Siguier P."/>
            <person name="Dessaux Y."/>
            <person name="Elmerich C."/>
            <person name="Condemine G."/>
            <person name="Krishnen G."/>
            <person name="Kennedy I."/>
            <person name="Paterson A.H."/>
            <person name="Gonzalez V."/>
            <person name="Mavingui P."/>
            <person name="Zhulin I.B."/>
        </authorList>
    </citation>
    <scope>NUCLEOTIDE SEQUENCE [LARGE SCALE GENOMIC DNA]</scope>
    <source>
        <strain evidence="2 3">Sp245</strain>
    </source>
</reference>
<organism evidence="2 3">
    <name type="scientific">Azospirillum baldaniorum</name>
    <dbReference type="NCBI Taxonomy" id="1064539"/>
    <lineage>
        <taxon>Bacteria</taxon>
        <taxon>Pseudomonadati</taxon>
        <taxon>Pseudomonadota</taxon>
        <taxon>Alphaproteobacteria</taxon>
        <taxon>Rhodospirillales</taxon>
        <taxon>Azospirillaceae</taxon>
        <taxon>Azospirillum</taxon>
    </lineage>
</organism>